<keyword evidence="2 9" id="KW-0436">Ligase</keyword>
<dbReference type="Gene3D" id="1.10.730.10">
    <property type="entry name" value="Isoleucyl-tRNA Synthetase, Domain 1"/>
    <property type="match status" value="1"/>
</dbReference>
<dbReference type="InterPro" id="IPR009080">
    <property type="entry name" value="tRNAsynth_Ia_anticodon-bd"/>
</dbReference>
<dbReference type="InterPro" id="IPR036695">
    <property type="entry name" value="Arg-tRNA-synth_N_sf"/>
</dbReference>
<dbReference type="Pfam" id="PF05746">
    <property type="entry name" value="DALR_1"/>
    <property type="match status" value="1"/>
</dbReference>
<comment type="catalytic activity">
    <reaction evidence="5">
        <text>tRNA(Arg) + L-arginine + ATP = L-arginyl-tRNA(Arg) + AMP + diphosphate</text>
        <dbReference type="Rhea" id="RHEA:20301"/>
        <dbReference type="Rhea" id="RHEA-COMP:9658"/>
        <dbReference type="Rhea" id="RHEA-COMP:9673"/>
        <dbReference type="ChEBI" id="CHEBI:30616"/>
        <dbReference type="ChEBI" id="CHEBI:32682"/>
        <dbReference type="ChEBI" id="CHEBI:33019"/>
        <dbReference type="ChEBI" id="CHEBI:78442"/>
        <dbReference type="ChEBI" id="CHEBI:78513"/>
        <dbReference type="ChEBI" id="CHEBI:456215"/>
        <dbReference type="EC" id="6.1.1.19"/>
    </reaction>
</comment>
<evidence type="ECO:0000256" key="5">
    <source>
        <dbReference type="ARBA" id="ARBA00049339"/>
    </source>
</evidence>
<dbReference type="SMART" id="SM01016">
    <property type="entry name" value="Arg_tRNA_synt_N"/>
    <property type="match status" value="1"/>
</dbReference>
<dbReference type="SUPFAM" id="SSF47323">
    <property type="entry name" value="Anticodon-binding domain of a subclass of class I aminoacyl-tRNA synthetases"/>
    <property type="match status" value="1"/>
</dbReference>
<evidence type="ECO:0000256" key="2">
    <source>
        <dbReference type="ARBA" id="ARBA00022598"/>
    </source>
</evidence>
<evidence type="ECO:0000256" key="3">
    <source>
        <dbReference type="ARBA" id="ARBA00022741"/>
    </source>
</evidence>
<evidence type="ECO:0000256" key="4">
    <source>
        <dbReference type="ARBA" id="ARBA00022840"/>
    </source>
</evidence>
<protein>
    <recommendedName>
        <fullName evidence="1">arginine--tRNA ligase</fullName>
        <ecNumber evidence="1">6.1.1.19</ecNumber>
    </recommendedName>
</protein>
<gene>
    <name evidence="9" type="ORF">JE024_11530</name>
</gene>
<evidence type="ECO:0000313" key="10">
    <source>
        <dbReference type="Proteomes" id="UP000664109"/>
    </source>
</evidence>
<evidence type="ECO:0000313" key="9">
    <source>
        <dbReference type="EMBL" id="MBM9619349.1"/>
    </source>
</evidence>
<proteinExistence type="predicted"/>
<dbReference type="EC" id="6.1.1.19" evidence="1"/>
<feature type="compositionally biased region" description="Basic and acidic residues" evidence="6">
    <location>
        <begin position="210"/>
        <end position="223"/>
    </location>
</feature>
<evidence type="ECO:0000259" key="7">
    <source>
        <dbReference type="SMART" id="SM00836"/>
    </source>
</evidence>
<reference evidence="9 10" key="1">
    <citation type="journal article" date="2016" name="Arch. Microbiol.">
        <title>Streptomyces zhihengii sp. nov., isolated from rhizospheric soil of Psammosilene tunicoides.</title>
        <authorList>
            <person name="Huang M.J."/>
            <person name="Fei J.J."/>
            <person name="Salam N."/>
            <person name="Kim C.J."/>
            <person name="Hozzein W.N."/>
            <person name="Xiao M."/>
            <person name="Huang H.Q."/>
            <person name="Li W.J."/>
        </authorList>
    </citation>
    <scope>NUCLEOTIDE SEQUENCE [LARGE SCALE GENOMIC DNA]</scope>
    <source>
        <strain evidence="9 10">YIM T102</strain>
    </source>
</reference>
<feature type="compositionally biased region" description="Pro residues" evidence="6">
    <location>
        <begin position="197"/>
        <end position="207"/>
    </location>
</feature>
<dbReference type="NCBIfam" id="NF045898">
    <property type="entry name" value="ArgS_rel_codon"/>
    <property type="match status" value="1"/>
</dbReference>
<dbReference type="RefSeq" id="WP_205373496.1">
    <property type="nucleotide sequence ID" value="NZ_JAFEJA010000001.1"/>
</dbReference>
<dbReference type="Proteomes" id="UP000664109">
    <property type="component" value="Unassembled WGS sequence"/>
</dbReference>
<name>A0ABS2UPX4_9ACTN</name>
<dbReference type="InterPro" id="IPR005148">
    <property type="entry name" value="Arg-tRNA-synth_N"/>
</dbReference>
<dbReference type="GO" id="GO:0016874">
    <property type="term" value="F:ligase activity"/>
    <property type="evidence" value="ECO:0007669"/>
    <property type="project" value="UniProtKB-KW"/>
</dbReference>
<dbReference type="Pfam" id="PF03485">
    <property type="entry name" value="Arg_tRNA_synt_N"/>
    <property type="match status" value="1"/>
</dbReference>
<evidence type="ECO:0000259" key="8">
    <source>
        <dbReference type="SMART" id="SM01016"/>
    </source>
</evidence>
<dbReference type="InterPro" id="IPR008909">
    <property type="entry name" value="DALR_anticod-bd"/>
</dbReference>
<feature type="region of interest" description="Disordered" evidence="6">
    <location>
        <begin position="129"/>
        <end position="149"/>
    </location>
</feature>
<dbReference type="InterPro" id="IPR001278">
    <property type="entry name" value="Arg-tRNA-ligase"/>
</dbReference>
<dbReference type="EMBL" id="JAFEJA010000001">
    <property type="protein sequence ID" value="MBM9619349.1"/>
    <property type="molecule type" value="Genomic_DNA"/>
</dbReference>
<feature type="region of interest" description="Disordered" evidence="6">
    <location>
        <begin position="189"/>
        <end position="236"/>
    </location>
</feature>
<keyword evidence="10" id="KW-1185">Reference proteome</keyword>
<organism evidence="9 10">
    <name type="scientific">Streptomyces zhihengii</name>
    <dbReference type="NCBI Taxonomy" id="1818004"/>
    <lineage>
        <taxon>Bacteria</taxon>
        <taxon>Bacillati</taxon>
        <taxon>Actinomycetota</taxon>
        <taxon>Actinomycetes</taxon>
        <taxon>Kitasatosporales</taxon>
        <taxon>Streptomycetaceae</taxon>
        <taxon>Streptomyces</taxon>
    </lineage>
</organism>
<evidence type="ECO:0000256" key="1">
    <source>
        <dbReference type="ARBA" id="ARBA00012837"/>
    </source>
</evidence>
<feature type="domain" description="Arginyl tRNA synthetase N-terminal" evidence="8">
    <location>
        <begin position="8"/>
        <end position="94"/>
    </location>
</feature>
<feature type="domain" description="DALR anticodon binding" evidence="7">
    <location>
        <begin position="279"/>
        <end position="393"/>
    </location>
</feature>
<comment type="caution">
    <text evidence="9">The sequence shown here is derived from an EMBL/GenBank/DDBJ whole genome shotgun (WGS) entry which is preliminary data.</text>
</comment>
<dbReference type="SMART" id="SM00836">
    <property type="entry name" value="DALR_1"/>
    <property type="match status" value="1"/>
</dbReference>
<evidence type="ECO:0000256" key="6">
    <source>
        <dbReference type="SAM" id="MobiDB-lite"/>
    </source>
</evidence>
<dbReference type="PANTHER" id="PTHR11956">
    <property type="entry name" value="ARGINYL-TRNA SYNTHETASE"/>
    <property type="match status" value="1"/>
</dbReference>
<accession>A0ABS2UPX4</accession>
<dbReference type="SUPFAM" id="SSF55190">
    <property type="entry name" value="Arginyl-tRNA synthetase (ArgRS), N-terminal 'additional' domain"/>
    <property type="match status" value="1"/>
</dbReference>
<dbReference type="Gene3D" id="3.30.1360.70">
    <property type="entry name" value="Arginyl tRNA synthetase N-terminal domain"/>
    <property type="match status" value="1"/>
</dbReference>
<keyword evidence="3" id="KW-0547">Nucleotide-binding</keyword>
<sequence>MTPAELSRTVARAVCRAVEEGALAVEVPEASSVRVERPRPGGTGDWATGIALRLAGPAGRPPREVAGVLGERIARAPGVERVEITGPGFLNVTLEGSAQQRLVEAVRAAGTGYGMPGGRPVDAPVAAAEPSGASVVRPDQGTRGRRPAVGAVVGDATSVRLTQRVYPLPTPDDRAALWAEVLHRMGAEPRVAEPRPAEPNPTEPNPAEPRVAEPRPAADRSPEPHAPAPHLHVTPAPPGLVAEVGVDAARWAMLSAAAHDRPRTHNVLVQHERNPLYKVRYAHARARALTRGAGLLGFEAAAEEVVDAPVLTQAIADHPVVVADAARLRAPDRLARHLEATAEALLAFQHTVLPAGDEKPSAAHRSRLALAEAAGTVLAGGLSLLGISAPEHL</sequence>
<keyword evidence="4" id="KW-0067">ATP-binding</keyword>
<dbReference type="PANTHER" id="PTHR11956:SF5">
    <property type="entry name" value="ARGININE--TRNA LIGASE, CYTOPLASMIC"/>
    <property type="match status" value="1"/>
</dbReference>